<name>A0A9Q0Z8E8_SALVM</name>
<dbReference type="InterPro" id="IPR003609">
    <property type="entry name" value="Pan_app"/>
</dbReference>
<evidence type="ECO:0000313" key="2">
    <source>
        <dbReference type="EMBL" id="KAJ6725115.1"/>
    </source>
</evidence>
<dbReference type="AlphaFoldDB" id="A0A9Q0Z8E8"/>
<dbReference type="Proteomes" id="UP001151529">
    <property type="component" value="Chromosome 11"/>
</dbReference>
<organism evidence="2 3">
    <name type="scientific">Salix viminalis</name>
    <name type="common">Common osier</name>
    <name type="synonym">Basket willow</name>
    <dbReference type="NCBI Taxonomy" id="40686"/>
    <lineage>
        <taxon>Eukaryota</taxon>
        <taxon>Viridiplantae</taxon>
        <taxon>Streptophyta</taxon>
        <taxon>Embryophyta</taxon>
        <taxon>Tracheophyta</taxon>
        <taxon>Spermatophyta</taxon>
        <taxon>Magnoliopsida</taxon>
        <taxon>eudicotyledons</taxon>
        <taxon>Gunneridae</taxon>
        <taxon>Pentapetalae</taxon>
        <taxon>rosids</taxon>
        <taxon>fabids</taxon>
        <taxon>Malpighiales</taxon>
        <taxon>Salicaceae</taxon>
        <taxon>Saliceae</taxon>
        <taxon>Salix</taxon>
    </lineage>
</organism>
<evidence type="ECO:0000259" key="1">
    <source>
        <dbReference type="PROSITE" id="PS50948"/>
    </source>
</evidence>
<dbReference type="PANTHER" id="PTHR32444:SF198">
    <property type="entry name" value="BULB-TYPE LECTIN DOMAIN-CONTAINING PROTEIN"/>
    <property type="match status" value="1"/>
</dbReference>
<reference evidence="2" key="2">
    <citation type="journal article" date="2023" name="Int. J. Mol. Sci.">
        <title>De Novo Assembly and Annotation of 11 Diverse Shrub Willow (Salix) Genomes Reveals Novel Gene Organization in Sex-Linked Regions.</title>
        <authorList>
            <person name="Hyden B."/>
            <person name="Feng K."/>
            <person name="Yates T.B."/>
            <person name="Jawdy S."/>
            <person name="Cereghino C."/>
            <person name="Smart L.B."/>
            <person name="Muchero W."/>
        </authorList>
    </citation>
    <scope>NUCLEOTIDE SEQUENCE [LARGE SCALE GENOMIC DNA]</scope>
    <source>
        <tissue evidence="2">Shoot tip</tissue>
    </source>
</reference>
<protein>
    <recommendedName>
        <fullName evidence="1">Apple domain-containing protein</fullName>
    </recommendedName>
</protein>
<dbReference type="EMBL" id="JAPFFL010000005">
    <property type="protein sequence ID" value="KAJ6725115.1"/>
    <property type="molecule type" value="Genomic_DNA"/>
</dbReference>
<keyword evidence="3" id="KW-1185">Reference proteome</keyword>
<dbReference type="CDD" id="cd01098">
    <property type="entry name" value="PAN_AP_plant"/>
    <property type="match status" value="1"/>
</dbReference>
<evidence type="ECO:0000313" key="3">
    <source>
        <dbReference type="Proteomes" id="UP001151529"/>
    </source>
</evidence>
<dbReference type="PANTHER" id="PTHR32444">
    <property type="entry name" value="BULB-TYPE LECTIN DOMAIN-CONTAINING PROTEIN"/>
    <property type="match status" value="1"/>
</dbReference>
<dbReference type="Pfam" id="PF08276">
    <property type="entry name" value="PAN_2"/>
    <property type="match status" value="1"/>
</dbReference>
<sequence>MRREVGGMNGKLHQLTVIFMASAGRLEAAKHIIHLSELKGRLECDRMRNGSEVGKEDGFMKLEMMKVPAFAEYWSYPSSSEQACKDECLKNCSCVAYSYYNEYVLEELFLCRLFIL</sequence>
<proteinExistence type="predicted"/>
<dbReference type="PROSITE" id="PS50948">
    <property type="entry name" value="PAN"/>
    <property type="match status" value="1"/>
</dbReference>
<feature type="domain" description="Apple" evidence="1">
    <location>
        <begin position="44"/>
        <end position="116"/>
    </location>
</feature>
<gene>
    <name evidence="2" type="ORF">OIU85_022974</name>
</gene>
<comment type="caution">
    <text evidence="2">The sequence shown here is derived from an EMBL/GenBank/DDBJ whole genome shotgun (WGS) entry which is preliminary data.</text>
</comment>
<accession>A0A9Q0Z8E8</accession>
<reference evidence="2" key="1">
    <citation type="submission" date="2022-11" db="EMBL/GenBank/DDBJ databases">
        <authorList>
            <person name="Hyden B.L."/>
            <person name="Feng K."/>
            <person name="Yates T."/>
            <person name="Jawdy S."/>
            <person name="Smart L.B."/>
            <person name="Muchero W."/>
        </authorList>
    </citation>
    <scope>NUCLEOTIDE SEQUENCE</scope>
    <source>
        <tissue evidence="2">Shoot tip</tissue>
    </source>
</reference>